<evidence type="ECO:0000313" key="6">
    <source>
        <dbReference type="EMBL" id="MBM6923061.1"/>
    </source>
</evidence>
<dbReference type="InterPro" id="IPR013249">
    <property type="entry name" value="RNA_pol_sigma70_r4_t2"/>
</dbReference>
<dbReference type="PANTHER" id="PTHR43133:SF51">
    <property type="entry name" value="RNA POLYMERASE SIGMA FACTOR"/>
    <property type="match status" value="1"/>
</dbReference>
<dbReference type="InterPro" id="IPR000792">
    <property type="entry name" value="Tscrpt_reg_LuxR_C"/>
</dbReference>
<keyword evidence="3" id="KW-0731">Sigma factor</keyword>
<evidence type="ECO:0000259" key="5">
    <source>
        <dbReference type="PROSITE" id="PS00622"/>
    </source>
</evidence>
<accession>A0ABS2GLS7</accession>
<evidence type="ECO:0000256" key="2">
    <source>
        <dbReference type="ARBA" id="ARBA00023015"/>
    </source>
</evidence>
<dbReference type="PROSITE" id="PS00622">
    <property type="entry name" value="HTH_LUXR_1"/>
    <property type="match status" value="1"/>
</dbReference>
<feature type="domain" description="HTH luxR-type" evidence="5">
    <location>
        <begin position="141"/>
        <end position="168"/>
    </location>
</feature>
<keyword evidence="7" id="KW-1185">Reference proteome</keyword>
<dbReference type="InterPro" id="IPR013325">
    <property type="entry name" value="RNA_pol_sigma_r2"/>
</dbReference>
<evidence type="ECO:0000256" key="4">
    <source>
        <dbReference type="ARBA" id="ARBA00023163"/>
    </source>
</evidence>
<proteinExistence type="inferred from homology"/>
<dbReference type="Gene3D" id="1.10.10.10">
    <property type="entry name" value="Winged helix-like DNA-binding domain superfamily/Winged helix DNA-binding domain"/>
    <property type="match status" value="1"/>
</dbReference>
<dbReference type="InterPro" id="IPR036388">
    <property type="entry name" value="WH-like_DNA-bd_sf"/>
</dbReference>
<protein>
    <submittedName>
        <fullName evidence="6">RNA polymerase sigma factor</fullName>
    </submittedName>
</protein>
<dbReference type="InterPro" id="IPR014284">
    <property type="entry name" value="RNA_pol_sigma-70_dom"/>
</dbReference>
<dbReference type="Gene3D" id="1.10.1740.10">
    <property type="match status" value="1"/>
</dbReference>
<dbReference type="InterPro" id="IPR013324">
    <property type="entry name" value="RNA_pol_sigma_r3/r4-like"/>
</dbReference>
<comment type="similarity">
    <text evidence="1">Belongs to the sigma-70 factor family. ECF subfamily.</text>
</comment>
<dbReference type="Proteomes" id="UP000724149">
    <property type="component" value="Unassembled WGS sequence"/>
</dbReference>
<dbReference type="NCBIfam" id="TIGR02937">
    <property type="entry name" value="sigma70-ECF"/>
    <property type="match status" value="1"/>
</dbReference>
<dbReference type="InterPro" id="IPR039425">
    <property type="entry name" value="RNA_pol_sigma-70-like"/>
</dbReference>
<keyword evidence="4" id="KW-0804">Transcription</keyword>
<dbReference type="SUPFAM" id="SSF88946">
    <property type="entry name" value="Sigma2 domain of RNA polymerase sigma factors"/>
    <property type="match status" value="1"/>
</dbReference>
<reference evidence="6 7" key="1">
    <citation type="journal article" date="2021" name="Sci. Rep.">
        <title>The distribution of antibiotic resistance genes in chicken gut microbiota commensals.</title>
        <authorList>
            <person name="Juricova H."/>
            <person name="Matiasovicova J."/>
            <person name="Kubasova T."/>
            <person name="Cejkova D."/>
            <person name="Rychlik I."/>
        </authorList>
    </citation>
    <scope>NUCLEOTIDE SEQUENCE [LARGE SCALE GENOMIC DNA]</scope>
    <source>
        <strain evidence="6 7">An564</strain>
    </source>
</reference>
<dbReference type="Pfam" id="PF08281">
    <property type="entry name" value="Sigma70_r4_2"/>
    <property type="match status" value="1"/>
</dbReference>
<dbReference type="PANTHER" id="PTHR43133">
    <property type="entry name" value="RNA POLYMERASE ECF-TYPE SIGMA FACTO"/>
    <property type="match status" value="1"/>
</dbReference>
<name>A0ABS2GLS7_9FIRM</name>
<dbReference type="SUPFAM" id="SSF88659">
    <property type="entry name" value="Sigma3 and sigma4 domains of RNA polymerase sigma factors"/>
    <property type="match status" value="1"/>
</dbReference>
<evidence type="ECO:0000313" key="7">
    <source>
        <dbReference type="Proteomes" id="UP000724149"/>
    </source>
</evidence>
<sequence>MDINLEYVSRAKQGDAQSFAMLYDQVAKDLYRVALYTLGNPQDAEDVVSETFLEAYKGLRNLRDDSKFKAWIMRILSIRCKRKISGYITAKQQISLDDFIETPDDVSEETADCSDRVTLSQALSELAPDERAVVVLSAVQGYTTREIGEILDLPHGTVSSKLYRTLIKLRKKLEQQ</sequence>
<organism evidence="6 7">
    <name type="scientific">Hydrogenoanaerobacterium saccharovorans</name>
    <dbReference type="NCBI Taxonomy" id="474960"/>
    <lineage>
        <taxon>Bacteria</taxon>
        <taxon>Bacillati</taxon>
        <taxon>Bacillota</taxon>
        <taxon>Clostridia</taxon>
        <taxon>Eubacteriales</taxon>
        <taxon>Oscillospiraceae</taxon>
        <taxon>Hydrogenoanaerobacterium</taxon>
    </lineage>
</organism>
<dbReference type="EMBL" id="JACSNR010000004">
    <property type="protein sequence ID" value="MBM6923061.1"/>
    <property type="molecule type" value="Genomic_DNA"/>
</dbReference>
<keyword evidence="2" id="KW-0805">Transcription regulation</keyword>
<evidence type="ECO:0000256" key="3">
    <source>
        <dbReference type="ARBA" id="ARBA00023082"/>
    </source>
</evidence>
<dbReference type="InterPro" id="IPR007627">
    <property type="entry name" value="RNA_pol_sigma70_r2"/>
</dbReference>
<dbReference type="Pfam" id="PF04542">
    <property type="entry name" value="Sigma70_r2"/>
    <property type="match status" value="1"/>
</dbReference>
<evidence type="ECO:0000256" key="1">
    <source>
        <dbReference type="ARBA" id="ARBA00010641"/>
    </source>
</evidence>
<dbReference type="CDD" id="cd06171">
    <property type="entry name" value="Sigma70_r4"/>
    <property type="match status" value="1"/>
</dbReference>
<dbReference type="RefSeq" id="WP_177502523.1">
    <property type="nucleotide sequence ID" value="NZ_JACSNR010000004.1"/>
</dbReference>
<comment type="caution">
    <text evidence="6">The sequence shown here is derived from an EMBL/GenBank/DDBJ whole genome shotgun (WGS) entry which is preliminary data.</text>
</comment>
<gene>
    <name evidence="6" type="ORF">H9X81_05055</name>
</gene>